<dbReference type="InterPro" id="IPR011527">
    <property type="entry name" value="ABC1_TM_dom"/>
</dbReference>
<dbReference type="Gene3D" id="1.20.1560.10">
    <property type="entry name" value="ABC transporter type 1, transmembrane domain"/>
    <property type="match status" value="2"/>
</dbReference>
<dbReference type="InterPro" id="IPR027417">
    <property type="entry name" value="P-loop_NTPase"/>
</dbReference>
<keyword evidence="7 10" id="KW-1133">Transmembrane helix</keyword>
<feature type="domain" description="ABC transporter" evidence="11">
    <location>
        <begin position="529"/>
        <end position="768"/>
    </location>
</feature>
<dbReference type="SMART" id="SM00382">
    <property type="entry name" value="AAA"/>
    <property type="match status" value="2"/>
</dbReference>
<evidence type="ECO:0000256" key="6">
    <source>
        <dbReference type="ARBA" id="ARBA00022840"/>
    </source>
</evidence>
<dbReference type="PANTHER" id="PTHR43394:SF1">
    <property type="entry name" value="ATP-BINDING CASSETTE SUB-FAMILY B MEMBER 10, MITOCHONDRIAL"/>
    <property type="match status" value="1"/>
</dbReference>
<feature type="compositionally biased region" description="Acidic residues" evidence="9">
    <location>
        <begin position="7"/>
        <end position="22"/>
    </location>
</feature>
<feature type="transmembrane region" description="Helical" evidence="10">
    <location>
        <begin position="385"/>
        <end position="407"/>
    </location>
</feature>
<evidence type="ECO:0000313" key="14">
    <source>
        <dbReference type="Proteomes" id="UP001516023"/>
    </source>
</evidence>
<feature type="compositionally biased region" description="Polar residues" evidence="9">
    <location>
        <begin position="42"/>
        <end position="52"/>
    </location>
</feature>
<evidence type="ECO:0000256" key="7">
    <source>
        <dbReference type="ARBA" id="ARBA00022989"/>
    </source>
</evidence>
<keyword evidence="4 10" id="KW-0812">Transmembrane</keyword>
<evidence type="ECO:0000256" key="9">
    <source>
        <dbReference type="SAM" id="MobiDB-lite"/>
    </source>
</evidence>
<feature type="region of interest" description="Disordered" evidence="9">
    <location>
        <begin position="1"/>
        <end position="68"/>
    </location>
</feature>
<dbReference type="FunFam" id="3.40.50.300:FF:000836">
    <property type="entry name" value="ABC transporter B family member 25"/>
    <property type="match status" value="1"/>
</dbReference>
<dbReference type="FunFam" id="3.40.50.300:FF:000205">
    <property type="entry name" value="ABC transporter B family member 4"/>
    <property type="match status" value="1"/>
</dbReference>
<keyword evidence="5" id="KW-0547">Nucleotide-binding</keyword>
<proteinExistence type="inferred from homology"/>
<feature type="transmembrane region" description="Helical" evidence="10">
    <location>
        <begin position="300"/>
        <end position="320"/>
    </location>
</feature>
<sequence>MTSRREDDDDAWQAMDEESPDNPEEKKDDASDHGYNSFLAFLQSSAAPPSNKNGHDGDGDESSDDEEYKSFLSFLQTVPSPALLGGPNSKAQRLTEVAAVETAIQQFVETKASQSNNAAAPTHPPTSNKKKKKSNSTPSATIAQLLAFLPTTNDHLLLLIGTLFAILNGLVYPFLAYLFSNSFSNLGTASQSLDPVRDICLKFLGIGFAAFFFAMVQNFCFLMASVRAADCFKKRWFASLLRQDAAFHDVHSVSGMATALSSAANKIRRGLGAKLGQGIQFGTTFVGGIAYSFWSSWRVALVILALLPVVSFAAFVLMQLNQNQTVNAQKAYTSAGSTAYGAVSNIRTVLSLNAVPEMIRQYCSATQDAYLNGVRPLIKLGIVNGSMLGSFMLLYAVLTLYGSYLLYTDVEQTQCDPSNAVPDIDTCSNSGPQVFGAMLGVAFAAQGLSQVGNSFEALGQARSACAQALLAIDRTLGSEETVVTKTVDSTAAKEGEAGTSLEETYVLPKYEIDSSSHHGLMPSITGGEVVFENVKFAYPTRRDNLIFDGGFNLKIEAGKTVALVGPSGGGKSTTIGLIERFYDPISGSVKLDGIDLKDLNVSYLRSQIGYVGQEPALFATTIEHNIRYGKPDATREEIEEAAKKANAHDFISSLPDGYLTQVGDKGGHLSGGQKQRIAIARVLVGNPKLLLLDEATSALDSESELVVQEAIEKLLATEKRTTIIIAHRLTTIRNADVIVVISGGRVVEKGTHDELMEAPTGHYRSLVFKQESSLAGGDAEGPSRSSSEKNLALATGSGSAPDLAALEDIKRKSVANMTQLRFNDVRFAYPTRPKKPILDRFMLSIKRGETLALVGPSGGGKSTVMGLIERFYDPDAGTVDFEGVKLTELNLAWYRDQISIVSQEPTLFGGTIARNIAYGCPGATDEEIKQAAISANAHDFIMNFPKGYDTDVGESGAQLSGGQKQRMLCSRCFQSITSHLIILYRVKAIARALVKNPKILLLDEATSALDSDSERVVQDALDKLMEDHNRTTVVIAHRLSTIRNADRIAFIAGGRLREIGSHDELMAKPNGRYRRLVESQRRQNTVDVDAIKRDNAHKIEEEDEEFDFEKEAGELASKAFNKKDARNFAAPELKFFILGGIGGVFPAWGIIFAKMIGLLFYPVLPCENDVTASYYGFSTCDEYYSYIADDMQDMSFRIALYWLGIIIACFVGNTLIFYGFGYATESINKRIRDKAFSSLMRQEVAFFDKRSVGSITSQLQDDAAFISAFSGEPVRTLVMTLASVVTGIIISMIFMWPFALLSLGVIPFMGFASAIEMKRFLGEDEGAGDSEDGRDSPSGIIVETLLNIRTVSALTLEEQRFQDYERALAKSEGNLVKESLISGSLAGLGIGIQQWVNAVQFYWGGWLMYTYPNAFDFESFLISMFSLLFSLFAIGAAAQGATDKPKAEAAAGRLFYLMNRKSEIDPLNPDGKKLS</sequence>
<dbReference type="PROSITE" id="PS50929">
    <property type="entry name" value="ABC_TM1F"/>
    <property type="match status" value="2"/>
</dbReference>
<dbReference type="SUPFAM" id="SSF52540">
    <property type="entry name" value="P-loop containing nucleoside triphosphate hydrolases"/>
    <property type="match status" value="2"/>
</dbReference>
<feature type="transmembrane region" description="Helical" evidence="10">
    <location>
        <begin position="1277"/>
        <end position="1310"/>
    </location>
</feature>
<feature type="domain" description="ABC transporter" evidence="11">
    <location>
        <begin position="820"/>
        <end position="1078"/>
    </location>
</feature>
<comment type="similarity">
    <text evidence="2">Belongs to the ABC transporter superfamily. ABCB family. Multidrug resistance exporter (TC 3.A.1.201) subfamily.</text>
</comment>
<dbReference type="GO" id="GO:0005524">
    <property type="term" value="F:ATP binding"/>
    <property type="evidence" value="ECO:0007669"/>
    <property type="project" value="UniProtKB-KW"/>
</dbReference>
<feature type="transmembrane region" description="Helical" evidence="10">
    <location>
        <begin position="156"/>
        <end position="179"/>
    </location>
</feature>
<dbReference type="CDD" id="cd18578">
    <property type="entry name" value="ABC_6TM_Pgp_ABCB1_D2_like"/>
    <property type="match status" value="1"/>
</dbReference>
<dbReference type="PROSITE" id="PS50893">
    <property type="entry name" value="ABC_TRANSPORTER_2"/>
    <property type="match status" value="2"/>
</dbReference>
<dbReference type="InterPro" id="IPR039421">
    <property type="entry name" value="Type_1_exporter"/>
</dbReference>
<feature type="transmembrane region" description="Helical" evidence="10">
    <location>
        <begin position="275"/>
        <end position="294"/>
    </location>
</feature>
<dbReference type="InterPro" id="IPR003593">
    <property type="entry name" value="AAA+_ATPase"/>
</dbReference>
<evidence type="ECO:0008006" key="15">
    <source>
        <dbReference type="Google" id="ProtNLM"/>
    </source>
</evidence>
<feature type="transmembrane region" description="Helical" evidence="10">
    <location>
        <begin position="1135"/>
        <end position="1153"/>
    </location>
</feature>
<dbReference type="PROSITE" id="PS00211">
    <property type="entry name" value="ABC_TRANSPORTER_1"/>
    <property type="match status" value="1"/>
</dbReference>
<keyword evidence="6" id="KW-0067">ATP-binding</keyword>
<evidence type="ECO:0000313" key="13">
    <source>
        <dbReference type="EMBL" id="KAL3796281.1"/>
    </source>
</evidence>
<feature type="transmembrane region" description="Helical" evidence="10">
    <location>
        <begin position="1419"/>
        <end position="1438"/>
    </location>
</feature>
<dbReference type="Pfam" id="PF00005">
    <property type="entry name" value="ABC_tran"/>
    <property type="match status" value="2"/>
</dbReference>
<feature type="transmembrane region" description="Helical" evidence="10">
    <location>
        <begin position="199"/>
        <end position="226"/>
    </location>
</feature>
<dbReference type="InterPro" id="IPR036640">
    <property type="entry name" value="ABC1_TM_sf"/>
</dbReference>
<keyword evidence="3" id="KW-0813">Transport</keyword>
<dbReference type="EMBL" id="JABMIG020000064">
    <property type="protein sequence ID" value="KAL3796281.1"/>
    <property type="molecule type" value="Genomic_DNA"/>
</dbReference>
<dbReference type="Proteomes" id="UP001516023">
    <property type="component" value="Unassembled WGS sequence"/>
</dbReference>
<feature type="region of interest" description="Disordered" evidence="9">
    <location>
        <begin position="111"/>
        <end position="136"/>
    </location>
</feature>
<evidence type="ECO:0000256" key="1">
    <source>
        <dbReference type="ARBA" id="ARBA00004141"/>
    </source>
</evidence>
<dbReference type="CDD" id="cd18577">
    <property type="entry name" value="ABC_6TM_Pgp_ABCB1_D1_like"/>
    <property type="match status" value="1"/>
</dbReference>
<feature type="transmembrane region" description="Helical" evidence="10">
    <location>
        <begin position="1199"/>
        <end position="1220"/>
    </location>
</feature>
<comment type="subcellular location">
    <subcellularLocation>
        <location evidence="1">Membrane</location>
        <topology evidence="1">Multi-pass membrane protein</topology>
    </subcellularLocation>
</comment>
<comment type="caution">
    <text evidence="13">The sequence shown here is derived from an EMBL/GenBank/DDBJ whole genome shotgun (WGS) entry which is preliminary data.</text>
</comment>
<name>A0ABD3Q9K1_9STRA</name>
<dbReference type="GO" id="GO:0005737">
    <property type="term" value="C:cytoplasm"/>
    <property type="evidence" value="ECO:0007669"/>
    <property type="project" value="UniProtKB-ARBA"/>
</dbReference>
<accession>A0ABD3Q9K1</accession>
<keyword evidence="8 10" id="KW-0472">Membrane</keyword>
<evidence type="ECO:0000256" key="5">
    <source>
        <dbReference type="ARBA" id="ARBA00022741"/>
    </source>
</evidence>
<dbReference type="PANTHER" id="PTHR43394">
    <property type="entry name" value="ATP-DEPENDENT PERMEASE MDL1, MITOCHONDRIAL"/>
    <property type="match status" value="1"/>
</dbReference>
<dbReference type="CDD" id="cd03249">
    <property type="entry name" value="ABC_MTABC3_MDL1_MDL2"/>
    <property type="match status" value="2"/>
</dbReference>
<evidence type="ECO:0000259" key="12">
    <source>
        <dbReference type="PROSITE" id="PS50929"/>
    </source>
</evidence>
<feature type="compositionally biased region" description="Acidic residues" evidence="9">
    <location>
        <begin position="58"/>
        <end position="67"/>
    </location>
</feature>
<dbReference type="SUPFAM" id="SSF90123">
    <property type="entry name" value="ABC transporter transmembrane region"/>
    <property type="match status" value="2"/>
</dbReference>
<feature type="region of interest" description="Disordered" evidence="9">
    <location>
        <begin position="774"/>
        <end position="798"/>
    </location>
</feature>
<evidence type="ECO:0000256" key="3">
    <source>
        <dbReference type="ARBA" id="ARBA00022448"/>
    </source>
</evidence>
<gene>
    <name evidence="13" type="ORF">HJC23_008601</name>
</gene>
<protein>
    <recommendedName>
        <fullName evidence="15">ATP-dependent transporter ycf16</fullName>
    </recommendedName>
</protein>
<feature type="domain" description="ABC transmembrane type-1" evidence="12">
    <location>
        <begin position="159"/>
        <end position="460"/>
    </location>
</feature>
<feature type="domain" description="ABC transmembrane type-1" evidence="12">
    <location>
        <begin position="1198"/>
        <end position="1446"/>
    </location>
</feature>
<dbReference type="InterPro" id="IPR003439">
    <property type="entry name" value="ABC_transporter-like_ATP-bd"/>
</dbReference>
<dbReference type="GO" id="GO:0016020">
    <property type="term" value="C:membrane"/>
    <property type="evidence" value="ECO:0007669"/>
    <property type="project" value="UniProtKB-SubCell"/>
</dbReference>
<dbReference type="Pfam" id="PF00664">
    <property type="entry name" value="ABC_membrane"/>
    <property type="match status" value="2"/>
</dbReference>
<evidence type="ECO:0000259" key="11">
    <source>
        <dbReference type="PROSITE" id="PS50893"/>
    </source>
</evidence>
<dbReference type="Gene3D" id="3.40.50.300">
    <property type="entry name" value="P-loop containing nucleotide triphosphate hydrolases"/>
    <property type="match status" value="2"/>
</dbReference>
<organism evidence="13 14">
    <name type="scientific">Cyclotella cryptica</name>
    <dbReference type="NCBI Taxonomy" id="29204"/>
    <lineage>
        <taxon>Eukaryota</taxon>
        <taxon>Sar</taxon>
        <taxon>Stramenopiles</taxon>
        <taxon>Ochrophyta</taxon>
        <taxon>Bacillariophyta</taxon>
        <taxon>Coscinodiscophyceae</taxon>
        <taxon>Thalassiosirophycidae</taxon>
        <taxon>Stephanodiscales</taxon>
        <taxon>Stephanodiscaceae</taxon>
        <taxon>Cyclotella</taxon>
    </lineage>
</organism>
<reference evidence="13 14" key="1">
    <citation type="journal article" date="2020" name="G3 (Bethesda)">
        <title>Improved Reference Genome for Cyclotella cryptica CCMP332, a Model for Cell Wall Morphogenesis, Salinity Adaptation, and Lipid Production in Diatoms (Bacillariophyta).</title>
        <authorList>
            <person name="Roberts W.R."/>
            <person name="Downey K.M."/>
            <person name="Ruck E.C."/>
            <person name="Traller J.C."/>
            <person name="Alverson A.J."/>
        </authorList>
    </citation>
    <scope>NUCLEOTIDE SEQUENCE [LARGE SCALE GENOMIC DNA]</scope>
    <source>
        <strain evidence="13 14">CCMP332</strain>
    </source>
</reference>
<feature type="compositionally biased region" description="Basic and acidic residues" evidence="9">
    <location>
        <begin position="23"/>
        <end position="32"/>
    </location>
</feature>
<evidence type="ECO:0000256" key="2">
    <source>
        <dbReference type="ARBA" id="ARBA00007577"/>
    </source>
</evidence>
<evidence type="ECO:0000256" key="4">
    <source>
        <dbReference type="ARBA" id="ARBA00022692"/>
    </source>
</evidence>
<evidence type="ECO:0000256" key="8">
    <source>
        <dbReference type="ARBA" id="ARBA00023136"/>
    </source>
</evidence>
<evidence type="ECO:0000256" key="10">
    <source>
        <dbReference type="SAM" id="Phobius"/>
    </source>
</evidence>
<keyword evidence="14" id="KW-1185">Reference proteome</keyword>
<dbReference type="InterPro" id="IPR017871">
    <property type="entry name" value="ABC_transporter-like_CS"/>
</dbReference>